<evidence type="ECO:0000256" key="1">
    <source>
        <dbReference type="ARBA" id="ARBA00004167"/>
    </source>
</evidence>
<name>A0ABU9IE83_9SPHN</name>
<dbReference type="Proteomes" id="UP001497045">
    <property type="component" value="Unassembled WGS sequence"/>
</dbReference>
<keyword evidence="5" id="KW-0732">Signal</keyword>
<protein>
    <submittedName>
        <fullName evidence="7">Energy transducer TonB</fullName>
    </submittedName>
</protein>
<dbReference type="Gene3D" id="3.30.1150.10">
    <property type="match status" value="1"/>
</dbReference>
<evidence type="ECO:0000313" key="8">
    <source>
        <dbReference type="Proteomes" id="UP001497045"/>
    </source>
</evidence>
<dbReference type="Pfam" id="PF03544">
    <property type="entry name" value="TonB_C"/>
    <property type="match status" value="1"/>
</dbReference>
<feature type="chain" id="PRO_5046670210" evidence="5">
    <location>
        <begin position="25"/>
        <end position="168"/>
    </location>
</feature>
<evidence type="ECO:0000259" key="6">
    <source>
        <dbReference type="PROSITE" id="PS52015"/>
    </source>
</evidence>
<feature type="domain" description="TonB C-terminal" evidence="6">
    <location>
        <begin position="39"/>
        <end position="135"/>
    </location>
</feature>
<proteinExistence type="predicted"/>
<evidence type="ECO:0000256" key="3">
    <source>
        <dbReference type="ARBA" id="ARBA00022989"/>
    </source>
</evidence>
<keyword evidence="2" id="KW-0812">Transmembrane</keyword>
<dbReference type="PROSITE" id="PS52015">
    <property type="entry name" value="TONB_CTD"/>
    <property type="match status" value="1"/>
</dbReference>
<evidence type="ECO:0000256" key="5">
    <source>
        <dbReference type="SAM" id="SignalP"/>
    </source>
</evidence>
<dbReference type="SUPFAM" id="SSF74653">
    <property type="entry name" value="TolA/TonB C-terminal domain"/>
    <property type="match status" value="1"/>
</dbReference>
<evidence type="ECO:0000313" key="7">
    <source>
        <dbReference type="EMBL" id="MEL1250728.1"/>
    </source>
</evidence>
<gene>
    <name evidence="7" type="ORF">AAEO60_08600</name>
</gene>
<dbReference type="InterPro" id="IPR037682">
    <property type="entry name" value="TonB_C"/>
</dbReference>
<dbReference type="InterPro" id="IPR006260">
    <property type="entry name" value="TonB/TolA_C"/>
</dbReference>
<reference evidence="7 8" key="1">
    <citation type="submission" date="2024-04" db="EMBL/GenBank/DDBJ databases">
        <title>Aurantiacibacter sp. DGU6 16S ribosomal RNA gene Genome sequencing and assembly.</title>
        <authorList>
            <person name="Park S."/>
        </authorList>
    </citation>
    <scope>NUCLEOTIDE SEQUENCE [LARGE SCALE GENOMIC DNA]</scope>
    <source>
        <strain evidence="7 8">DGU6</strain>
    </source>
</reference>
<feature type="signal peptide" evidence="5">
    <location>
        <begin position="1"/>
        <end position="24"/>
    </location>
</feature>
<sequence>MKNLMKVTLALAIMGTATGAPLHAQDRDPGGSRIVVQSQTAFAERVGHELNNQLFRIRYPGDHAGVVRVYFTANGHGTAEDIRVIESSGMSWVDRAALRAVGNMDRLGQAPGGPSSGQPVLATIVFARSESELRRLSRDLDEGLDAILASGELDPRVLALTLAAPARS</sequence>
<evidence type="ECO:0000256" key="4">
    <source>
        <dbReference type="ARBA" id="ARBA00023136"/>
    </source>
</evidence>
<keyword evidence="4" id="KW-0472">Membrane</keyword>
<comment type="caution">
    <text evidence="7">The sequence shown here is derived from an EMBL/GenBank/DDBJ whole genome shotgun (WGS) entry which is preliminary data.</text>
</comment>
<keyword evidence="8" id="KW-1185">Reference proteome</keyword>
<organism evidence="7 8">
    <name type="scientific">Aurantiacibacter gilvus</name>
    <dbReference type="NCBI Taxonomy" id="3139141"/>
    <lineage>
        <taxon>Bacteria</taxon>
        <taxon>Pseudomonadati</taxon>
        <taxon>Pseudomonadota</taxon>
        <taxon>Alphaproteobacteria</taxon>
        <taxon>Sphingomonadales</taxon>
        <taxon>Erythrobacteraceae</taxon>
        <taxon>Aurantiacibacter</taxon>
    </lineage>
</organism>
<dbReference type="NCBIfam" id="TIGR01352">
    <property type="entry name" value="tonB_Cterm"/>
    <property type="match status" value="1"/>
</dbReference>
<dbReference type="EMBL" id="JBBYHV010000001">
    <property type="protein sequence ID" value="MEL1250728.1"/>
    <property type="molecule type" value="Genomic_DNA"/>
</dbReference>
<dbReference type="RefSeq" id="WP_341673238.1">
    <property type="nucleotide sequence ID" value="NZ_JBBYHV010000001.1"/>
</dbReference>
<accession>A0ABU9IE83</accession>
<keyword evidence="3" id="KW-1133">Transmembrane helix</keyword>
<evidence type="ECO:0000256" key="2">
    <source>
        <dbReference type="ARBA" id="ARBA00022692"/>
    </source>
</evidence>
<comment type="subcellular location">
    <subcellularLocation>
        <location evidence="1">Membrane</location>
        <topology evidence="1">Single-pass membrane protein</topology>
    </subcellularLocation>
</comment>